<dbReference type="RefSeq" id="WP_306825071.1">
    <property type="nucleotide sequence ID" value="NZ_JAUSQM010000001.1"/>
</dbReference>
<gene>
    <name evidence="1" type="ORF">J2S59_002033</name>
</gene>
<protein>
    <recommendedName>
        <fullName evidence="3">Peptidase C39-like domain-containing protein</fullName>
    </recommendedName>
</protein>
<evidence type="ECO:0000313" key="1">
    <source>
        <dbReference type="EMBL" id="MDP9822224.1"/>
    </source>
</evidence>
<keyword evidence="2" id="KW-1185">Reference proteome</keyword>
<evidence type="ECO:0000313" key="2">
    <source>
        <dbReference type="Proteomes" id="UP001240447"/>
    </source>
</evidence>
<comment type="caution">
    <text evidence="1">The sequence shown here is derived from an EMBL/GenBank/DDBJ whole genome shotgun (WGS) entry which is preliminary data.</text>
</comment>
<proteinExistence type="predicted"/>
<name>A0ABT9NPX1_9ACTN</name>
<dbReference type="EMBL" id="JAUSQM010000001">
    <property type="protein sequence ID" value="MDP9822224.1"/>
    <property type="molecule type" value="Genomic_DNA"/>
</dbReference>
<organism evidence="1 2">
    <name type="scientific">Nocardioides massiliensis</name>
    <dbReference type="NCBI Taxonomy" id="1325935"/>
    <lineage>
        <taxon>Bacteria</taxon>
        <taxon>Bacillati</taxon>
        <taxon>Actinomycetota</taxon>
        <taxon>Actinomycetes</taxon>
        <taxon>Propionibacteriales</taxon>
        <taxon>Nocardioidaceae</taxon>
        <taxon>Nocardioides</taxon>
    </lineage>
</organism>
<accession>A0ABT9NPX1</accession>
<evidence type="ECO:0008006" key="3">
    <source>
        <dbReference type="Google" id="ProtNLM"/>
    </source>
</evidence>
<reference evidence="1 2" key="1">
    <citation type="submission" date="2023-07" db="EMBL/GenBank/DDBJ databases">
        <title>Sequencing the genomes of 1000 actinobacteria strains.</title>
        <authorList>
            <person name="Klenk H.-P."/>
        </authorList>
    </citation>
    <scope>NUCLEOTIDE SEQUENCE [LARGE SCALE GENOMIC DNA]</scope>
    <source>
        <strain evidence="1 2">GD13</strain>
    </source>
</reference>
<sequence>MVVARALADPAYGDRVVNAPDPYAAFRAEVVDLHPRLRRWWPRSLGATPWAVARELRRVTGERYAVRWVWPRRRLAAWQLLHGTVREGALVAVYVGNRWSPRHVVLAHRAAADAVSVYEPSHGQTRRATAEMFVEGRLRWGWRTPWALVVPRS</sequence>
<dbReference type="Proteomes" id="UP001240447">
    <property type="component" value="Unassembled WGS sequence"/>
</dbReference>